<dbReference type="PANTHER" id="PTHR13109:SF7">
    <property type="entry name" value="NEUROCHONDRIN"/>
    <property type="match status" value="1"/>
</dbReference>
<evidence type="ECO:0000313" key="1">
    <source>
        <dbReference type="EMBL" id="CAI4217995.1"/>
    </source>
</evidence>
<dbReference type="InterPro" id="IPR008709">
    <property type="entry name" value="Neurochondrin"/>
</dbReference>
<dbReference type="PANTHER" id="PTHR13109">
    <property type="entry name" value="NEUROCHONDRIN"/>
    <property type="match status" value="1"/>
</dbReference>
<dbReference type="EMBL" id="CALLCH030000017">
    <property type="protein sequence ID" value="CAI4217995.1"/>
    <property type="molecule type" value="Genomic_DNA"/>
</dbReference>
<dbReference type="Pfam" id="PF05536">
    <property type="entry name" value="Neurochondrin"/>
    <property type="match status" value="1"/>
</dbReference>
<dbReference type="InterPro" id="IPR016024">
    <property type="entry name" value="ARM-type_fold"/>
</dbReference>
<keyword evidence="2" id="KW-1185">Reference proteome</keyword>
<organism evidence="1 2">
    <name type="scientific">Parascedosporium putredinis</name>
    <dbReference type="NCBI Taxonomy" id="1442378"/>
    <lineage>
        <taxon>Eukaryota</taxon>
        <taxon>Fungi</taxon>
        <taxon>Dikarya</taxon>
        <taxon>Ascomycota</taxon>
        <taxon>Pezizomycotina</taxon>
        <taxon>Sordariomycetes</taxon>
        <taxon>Hypocreomycetidae</taxon>
        <taxon>Microascales</taxon>
        <taxon>Microascaceae</taxon>
        <taxon>Parascedosporium</taxon>
    </lineage>
</organism>
<sequence>MGALLHSSNETTHLALQALATITSYPVGAQAFMALDDVSALVEVAPTHPEALQTLKLAWLNAPISSSGQAETTKKINVTMQQLVSSFKGTDGVTLLDFVGSYLQHADPAILPQNPRWSAYVNASAALLQVYPAKASAMLFASQPTEEKSLPYLLISLVLIDIRSSCPTLLEKLNSPGYDILSRRLTSGFDIVSSFIGYLIRSLDDEDSPLFMEPNLLLKLRKSISETVSVTLEYLRDRWDASVAGAMGLHPDARTGTTATSKGSHLTVAWDSAKDNVEEDPLVLAAVRALAIWIREDDSSVLRNEASGLLDMLLDLYKSSLLTRYDFRPAVLVALEGVLAVKTGKDVFFQNEGWDVLAKDSLGILQRTTKEVNEPDASRGIEIVRILLSLAEEEASGTREGWMDVITGVAAWDVPDVEQPLMVREFQLAALQLCATLLARASAGLRKRYSHSMSAIIGVANQLRRHLPSDEELEEQLEDVLVTLSSLR</sequence>
<evidence type="ECO:0008006" key="3">
    <source>
        <dbReference type="Google" id="ProtNLM"/>
    </source>
</evidence>
<name>A0A9P1H8N3_9PEZI</name>
<dbReference type="Proteomes" id="UP000838763">
    <property type="component" value="Unassembled WGS sequence"/>
</dbReference>
<evidence type="ECO:0000313" key="2">
    <source>
        <dbReference type="Proteomes" id="UP000838763"/>
    </source>
</evidence>
<gene>
    <name evidence="1" type="ORF">PPNO1_LOCUS7591</name>
</gene>
<dbReference type="OrthoDB" id="8962942at2759"/>
<protein>
    <recommendedName>
        <fullName evidence="3">DUF1941 family protein</fullName>
    </recommendedName>
</protein>
<proteinExistence type="predicted"/>
<accession>A0A9P1H8N3</accession>
<reference evidence="1" key="1">
    <citation type="submission" date="2022-11" db="EMBL/GenBank/DDBJ databases">
        <authorList>
            <person name="Scott C."/>
            <person name="Bruce N."/>
        </authorList>
    </citation>
    <scope>NUCLEOTIDE SEQUENCE</scope>
</reference>
<comment type="caution">
    <text evidence="1">The sequence shown here is derived from an EMBL/GenBank/DDBJ whole genome shotgun (WGS) entry which is preliminary data.</text>
</comment>
<dbReference type="SUPFAM" id="SSF48371">
    <property type="entry name" value="ARM repeat"/>
    <property type="match status" value="1"/>
</dbReference>
<dbReference type="AlphaFoldDB" id="A0A9P1H8N3"/>